<protein>
    <submittedName>
        <fullName evidence="6">Probable jasmonic acid carboxyl methyltransferase 2</fullName>
    </submittedName>
</protein>
<dbReference type="InterPro" id="IPR005299">
    <property type="entry name" value="MeTrfase_7"/>
</dbReference>
<dbReference type="PANTHER" id="PTHR31009">
    <property type="entry name" value="S-ADENOSYL-L-METHIONINE:CARBOXYL METHYLTRANSFERASE FAMILY PROTEIN"/>
    <property type="match status" value="1"/>
</dbReference>
<keyword evidence="5" id="KW-1185">Reference proteome</keyword>
<proteinExistence type="predicted"/>
<dbReference type="RefSeq" id="XP_015866081.1">
    <property type="nucleotide sequence ID" value="XM_016010595.4"/>
</dbReference>
<dbReference type="Gene3D" id="3.40.50.150">
    <property type="entry name" value="Vaccinia Virus protein VP39"/>
    <property type="match status" value="1"/>
</dbReference>
<dbReference type="GO" id="GO:0032259">
    <property type="term" value="P:methylation"/>
    <property type="evidence" value="ECO:0007669"/>
    <property type="project" value="UniProtKB-KW"/>
</dbReference>
<dbReference type="Proteomes" id="UP001652623">
    <property type="component" value="Chromosome 5"/>
</dbReference>
<name>A0A6P3YRS1_ZIZJJ</name>
<evidence type="ECO:0000256" key="3">
    <source>
        <dbReference type="ARBA" id="ARBA00022723"/>
    </source>
</evidence>
<evidence type="ECO:0000313" key="5">
    <source>
        <dbReference type="Proteomes" id="UP001652623"/>
    </source>
</evidence>
<dbReference type="InterPro" id="IPR042086">
    <property type="entry name" value="MeTrfase_capping"/>
</dbReference>
<organism evidence="5 6">
    <name type="scientific">Ziziphus jujuba</name>
    <name type="common">Chinese jujube</name>
    <name type="synonym">Ziziphus sativa</name>
    <dbReference type="NCBI Taxonomy" id="326968"/>
    <lineage>
        <taxon>Eukaryota</taxon>
        <taxon>Viridiplantae</taxon>
        <taxon>Streptophyta</taxon>
        <taxon>Embryophyta</taxon>
        <taxon>Tracheophyta</taxon>
        <taxon>Spermatophyta</taxon>
        <taxon>Magnoliopsida</taxon>
        <taxon>eudicotyledons</taxon>
        <taxon>Gunneridae</taxon>
        <taxon>Pentapetalae</taxon>
        <taxon>rosids</taxon>
        <taxon>fabids</taxon>
        <taxon>Rosales</taxon>
        <taxon>Rhamnaceae</taxon>
        <taxon>Paliureae</taxon>
        <taxon>Ziziphus</taxon>
    </lineage>
</organism>
<evidence type="ECO:0000313" key="6">
    <source>
        <dbReference type="RefSeq" id="XP_015866081.1"/>
    </source>
</evidence>
<accession>A0A6P3YRS1</accession>
<keyword evidence="4" id="KW-0460">Magnesium</keyword>
<evidence type="ECO:0000256" key="1">
    <source>
        <dbReference type="ARBA" id="ARBA00022603"/>
    </source>
</evidence>
<dbReference type="AlphaFoldDB" id="A0A6P3YRS1"/>
<dbReference type="InterPro" id="IPR029063">
    <property type="entry name" value="SAM-dependent_MTases_sf"/>
</dbReference>
<dbReference type="FunCoup" id="A0A6P3YRS1">
    <property type="interactions" value="98"/>
</dbReference>
<gene>
    <name evidence="6" type="primary">LOC107403688</name>
</gene>
<keyword evidence="1 6" id="KW-0489">Methyltransferase</keyword>
<dbReference type="InParanoid" id="A0A6P3YRS1"/>
<sequence length="370" mass="41382">METIQILHMNKGAGDTSYAQNSTVQSKIISIAKPVIEEAIIGSLSINIPESMGIADLGCSSGPNTLSVISQIIDVVHAKCCSLGCSSPEFSLFLNDLFNNDFNYIFASLPRFYQNIKKEKGPEFGPFFVSGVPGSFYGRLFPRKSLHFVHSSSSLHWLSQVPPSLESNARTALNKGKLYISKSSPQCVLDAYSLQFHNNFSVFLNSRSEEIVSGGRMVLSLMGRSTSDPTTEDSCYQWELLAQALMSMVSEGLIEEEKVDSFNAPYYAPCAEELKREIQNDGSFVLDHLEAFEIDWDGDGGHVYDTFETQCRGRRVAKTIRAVVESMLESHFGNDMNMDELFRRFEQMVGDYLSKNKTKYMNFVVSLTRN</sequence>
<dbReference type="SUPFAM" id="SSF53335">
    <property type="entry name" value="S-adenosyl-L-methionine-dependent methyltransferases"/>
    <property type="match status" value="1"/>
</dbReference>
<dbReference type="GeneID" id="107403688"/>
<dbReference type="GO" id="GO:0046872">
    <property type="term" value="F:metal ion binding"/>
    <property type="evidence" value="ECO:0007669"/>
    <property type="project" value="UniProtKB-KW"/>
</dbReference>
<dbReference type="Pfam" id="PF03492">
    <property type="entry name" value="Methyltransf_7"/>
    <property type="match status" value="1"/>
</dbReference>
<evidence type="ECO:0000256" key="4">
    <source>
        <dbReference type="ARBA" id="ARBA00022842"/>
    </source>
</evidence>
<dbReference type="Gene3D" id="1.10.1200.270">
    <property type="entry name" value="Methyltransferase, alpha-helical capping domain"/>
    <property type="match status" value="1"/>
</dbReference>
<keyword evidence="2" id="KW-0808">Transferase</keyword>
<dbReference type="KEGG" id="zju:107403688"/>
<reference evidence="6" key="1">
    <citation type="submission" date="2025-08" db="UniProtKB">
        <authorList>
            <consortium name="RefSeq"/>
        </authorList>
    </citation>
    <scope>IDENTIFICATION</scope>
    <source>
        <tissue evidence="6">Seedling</tissue>
    </source>
</reference>
<evidence type="ECO:0000256" key="2">
    <source>
        <dbReference type="ARBA" id="ARBA00022679"/>
    </source>
</evidence>
<dbReference type="GO" id="GO:0008168">
    <property type="term" value="F:methyltransferase activity"/>
    <property type="evidence" value="ECO:0007669"/>
    <property type="project" value="UniProtKB-KW"/>
</dbReference>
<keyword evidence="3" id="KW-0479">Metal-binding</keyword>